<dbReference type="Gene3D" id="1.10.10.10">
    <property type="entry name" value="Winged helix-like DNA-binding domain superfamily/Winged helix DNA-binding domain"/>
    <property type="match status" value="1"/>
</dbReference>
<evidence type="ECO:0000313" key="6">
    <source>
        <dbReference type="Proteomes" id="UP000189761"/>
    </source>
</evidence>
<evidence type="ECO:0000256" key="1">
    <source>
        <dbReference type="ARBA" id="ARBA00023015"/>
    </source>
</evidence>
<keyword evidence="3" id="KW-0804">Transcription</keyword>
<protein>
    <submittedName>
        <fullName evidence="5">Transcriptional regulator</fullName>
    </submittedName>
</protein>
<dbReference type="EMBL" id="MTLA01000365">
    <property type="protein sequence ID" value="OOP66129.1"/>
    <property type="molecule type" value="Genomic_DNA"/>
</dbReference>
<evidence type="ECO:0000256" key="2">
    <source>
        <dbReference type="ARBA" id="ARBA00023125"/>
    </source>
</evidence>
<evidence type="ECO:0000313" key="5">
    <source>
        <dbReference type="EMBL" id="OOP66129.1"/>
    </source>
</evidence>
<comment type="caution">
    <text evidence="5">The sequence shown here is derived from an EMBL/GenBank/DDBJ whole genome shotgun (WGS) entry which is preliminary data.</text>
</comment>
<dbReference type="RefSeq" id="WP_071977675.1">
    <property type="nucleotide sequence ID" value="NZ_CP065424.1"/>
</dbReference>
<dbReference type="AlphaFoldDB" id="A0A8E2LDH5"/>
<accession>A0A8E2LDH5</accession>
<dbReference type="InterPro" id="IPR036388">
    <property type="entry name" value="WH-like_DNA-bd_sf"/>
</dbReference>
<dbReference type="GO" id="GO:0003677">
    <property type="term" value="F:DNA binding"/>
    <property type="evidence" value="ECO:0007669"/>
    <property type="project" value="UniProtKB-KW"/>
</dbReference>
<dbReference type="PROSITE" id="PS51118">
    <property type="entry name" value="HTH_HXLR"/>
    <property type="match status" value="1"/>
</dbReference>
<dbReference type="Proteomes" id="UP000189761">
    <property type="component" value="Unassembled WGS sequence"/>
</dbReference>
<dbReference type="InterPro" id="IPR036390">
    <property type="entry name" value="WH_DNA-bd_sf"/>
</dbReference>
<keyword evidence="1" id="KW-0805">Transcription regulation</keyword>
<organism evidence="5 6">
    <name type="scientific">Heyndrickxia oleronia</name>
    <dbReference type="NCBI Taxonomy" id="38875"/>
    <lineage>
        <taxon>Bacteria</taxon>
        <taxon>Bacillati</taxon>
        <taxon>Bacillota</taxon>
        <taxon>Bacilli</taxon>
        <taxon>Bacillales</taxon>
        <taxon>Bacillaceae</taxon>
        <taxon>Heyndrickxia</taxon>
    </lineage>
</organism>
<feature type="domain" description="HTH hxlR-type" evidence="4">
    <location>
        <begin position="20"/>
        <end position="119"/>
    </location>
</feature>
<reference evidence="5 6" key="1">
    <citation type="submission" date="2017-01" db="EMBL/GenBank/DDBJ databases">
        <title>Draft genome sequence of Bacillus oleronius.</title>
        <authorList>
            <person name="Allam M."/>
        </authorList>
    </citation>
    <scope>NUCLEOTIDE SEQUENCE [LARGE SCALE GENOMIC DNA]</scope>
    <source>
        <strain evidence="5 6">DSM 9356</strain>
    </source>
</reference>
<dbReference type="PANTHER" id="PTHR33204">
    <property type="entry name" value="TRANSCRIPTIONAL REGULATOR, MARR FAMILY"/>
    <property type="match status" value="1"/>
</dbReference>
<sequence>MNESNNDNCLQNKLKSQHICDNFHGAIEFIGRRWMGLIIYNLLNGPKRYYELLEEIPGISDRLLTERLKELENEGLVEKRIITSSPRKVEYLLTEAGKSLEAVLFSLLKWVKDNKKLKS</sequence>
<keyword evidence="6" id="KW-1185">Reference proteome</keyword>
<evidence type="ECO:0000259" key="4">
    <source>
        <dbReference type="PROSITE" id="PS51118"/>
    </source>
</evidence>
<dbReference type="SUPFAM" id="SSF46785">
    <property type="entry name" value="Winged helix' DNA-binding domain"/>
    <property type="match status" value="1"/>
</dbReference>
<evidence type="ECO:0000256" key="3">
    <source>
        <dbReference type="ARBA" id="ARBA00023163"/>
    </source>
</evidence>
<gene>
    <name evidence="5" type="ORF">BWZ43_22585</name>
</gene>
<dbReference type="InterPro" id="IPR002577">
    <property type="entry name" value="HTH_HxlR"/>
</dbReference>
<name>A0A8E2LDH5_9BACI</name>
<dbReference type="Pfam" id="PF01638">
    <property type="entry name" value="HxlR"/>
    <property type="match status" value="1"/>
</dbReference>
<dbReference type="PANTHER" id="PTHR33204:SF37">
    <property type="entry name" value="HTH-TYPE TRANSCRIPTIONAL REGULATOR YODB"/>
    <property type="match status" value="1"/>
</dbReference>
<proteinExistence type="predicted"/>
<keyword evidence="2" id="KW-0238">DNA-binding</keyword>